<keyword evidence="2" id="KW-0812">Transmembrane</keyword>
<proteinExistence type="predicted"/>
<evidence type="ECO:0000313" key="5">
    <source>
        <dbReference type="Proteomes" id="UP001383192"/>
    </source>
</evidence>
<gene>
    <name evidence="4" type="ORF">VNI00_016765</name>
</gene>
<protein>
    <submittedName>
        <fullName evidence="4">Uncharacterized protein</fullName>
    </submittedName>
</protein>
<keyword evidence="2" id="KW-1133">Transmembrane helix</keyword>
<feature type="compositionally biased region" description="Low complexity" evidence="1">
    <location>
        <begin position="128"/>
        <end position="150"/>
    </location>
</feature>
<evidence type="ECO:0000256" key="2">
    <source>
        <dbReference type="SAM" id="Phobius"/>
    </source>
</evidence>
<dbReference type="Proteomes" id="UP001383192">
    <property type="component" value="Unassembled WGS sequence"/>
</dbReference>
<dbReference type="EMBL" id="JAYKXP010000139">
    <property type="protein sequence ID" value="KAK7023459.1"/>
    <property type="molecule type" value="Genomic_DNA"/>
</dbReference>
<sequence>MISRISTSVVLLSTLFAILSSAVYANDIFNIARSVNELSVLEARQAGLDPSQLPSTMPSACTNTCAKVASCGTDVQCACSNSAVLGSCFSCVVSNDKSFSADDAQSVMDGFVDGCKTLGYDAKPQKISASSSGSGSSSGSSSGSGTSNAPGGNGSDNDAISVGVAITGIVASVASVLLLV</sequence>
<organism evidence="4 5">
    <name type="scientific">Paramarasmius palmivorus</name>
    <dbReference type="NCBI Taxonomy" id="297713"/>
    <lineage>
        <taxon>Eukaryota</taxon>
        <taxon>Fungi</taxon>
        <taxon>Dikarya</taxon>
        <taxon>Basidiomycota</taxon>
        <taxon>Agaricomycotina</taxon>
        <taxon>Agaricomycetes</taxon>
        <taxon>Agaricomycetidae</taxon>
        <taxon>Agaricales</taxon>
        <taxon>Marasmiineae</taxon>
        <taxon>Marasmiaceae</taxon>
        <taxon>Paramarasmius</taxon>
    </lineage>
</organism>
<evidence type="ECO:0000256" key="1">
    <source>
        <dbReference type="SAM" id="MobiDB-lite"/>
    </source>
</evidence>
<name>A0AAW0BDY3_9AGAR</name>
<reference evidence="4 5" key="1">
    <citation type="submission" date="2024-01" db="EMBL/GenBank/DDBJ databases">
        <title>A draft genome for a cacao thread blight-causing isolate of Paramarasmius palmivorus.</title>
        <authorList>
            <person name="Baruah I.K."/>
            <person name="Bukari Y."/>
            <person name="Amoako-Attah I."/>
            <person name="Meinhardt L.W."/>
            <person name="Bailey B.A."/>
            <person name="Cohen S.P."/>
        </authorList>
    </citation>
    <scope>NUCLEOTIDE SEQUENCE [LARGE SCALE GENOMIC DNA]</scope>
    <source>
        <strain evidence="4 5">GH-12</strain>
    </source>
</reference>
<evidence type="ECO:0000256" key="3">
    <source>
        <dbReference type="SAM" id="SignalP"/>
    </source>
</evidence>
<keyword evidence="5" id="KW-1185">Reference proteome</keyword>
<dbReference type="AlphaFoldDB" id="A0AAW0BDY3"/>
<evidence type="ECO:0000313" key="4">
    <source>
        <dbReference type="EMBL" id="KAK7023459.1"/>
    </source>
</evidence>
<feature type="signal peptide" evidence="3">
    <location>
        <begin position="1"/>
        <end position="25"/>
    </location>
</feature>
<feature type="chain" id="PRO_5043317538" evidence="3">
    <location>
        <begin position="26"/>
        <end position="180"/>
    </location>
</feature>
<feature type="transmembrane region" description="Helical" evidence="2">
    <location>
        <begin position="159"/>
        <end position="179"/>
    </location>
</feature>
<accession>A0AAW0BDY3</accession>
<comment type="caution">
    <text evidence="4">The sequence shown here is derived from an EMBL/GenBank/DDBJ whole genome shotgun (WGS) entry which is preliminary data.</text>
</comment>
<keyword evidence="2" id="KW-0472">Membrane</keyword>
<feature type="region of interest" description="Disordered" evidence="1">
    <location>
        <begin position="126"/>
        <end position="153"/>
    </location>
</feature>
<keyword evidence="3" id="KW-0732">Signal</keyword>